<keyword evidence="2" id="KW-1185">Reference proteome</keyword>
<proteinExistence type="predicted"/>
<name>A0ABP6M548_9ACTN</name>
<sequence>MDVGRGGAPELVEDPAVGRPDKAARAAIARRRSDAIDLRLAGVDWLTIARKLAADPAANSDGIAYPQGYGIERYRKNQDPPSDEALIHAACRDVRTALADRRAELNDDVDELRALEADRLDRLFFVAYKKAVRDQDLAAIDRTLRIMERRARLLGLDMPVRTELSGPDGGAVQIENVTADELDALIALTDPAAE</sequence>
<gene>
    <name evidence="1" type="ORF">GCM10010448_65030</name>
</gene>
<evidence type="ECO:0000313" key="2">
    <source>
        <dbReference type="Proteomes" id="UP001501532"/>
    </source>
</evidence>
<comment type="caution">
    <text evidence="1">The sequence shown here is derived from an EMBL/GenBank/DDBJ whole genome shotgun (WGS) entry which is preliminary data.</text>
</comment>
<reference evidence="2" key="1">
    <citation type="journal article" date="2019" name="Int. J. Syst. Evol. Microbiol.">
        <title>The Global Catalogue of Microorganisms (GCM) 10K type strain sequencing project: providing services to taxonomists for standard genome sequencing and annotation.</title>
        <authorList>
            <consortium name="The Broad Institute Genomics Platform"/>
            <consortium name="The Broad Institute Genome Sequencing Center for Infectious Disease"/>
            <person name="Wu L."/>
            <person name="Ma J."/>
        </authorList>
    </citation>
    <scope>NUCLEOTIDE SEQUENCE [LARGE SCALE GENOMIC DNA]</scope>
    <source>
        <strain evidence="2">JCM 9091</strain>
    </source>
</reference>
<protein>
    <submittedName>
        <fullName evidence="1">Uncharacterized protein</fullName>
    </submittedName>
</protein>
<dbReference type="Proteomes" id="UP001501532">
    <property type="component" value="Unassembled WGS sequence"/>
</dbReference>
<evidence type="ECO:0000313" key="1">
    <source>
        <dbReference type="EMBL" id="GAA3073332.1"/>
    </source>
</evidence>
<accession>A0ABP6M548</accession>
<dbReference type="EMBL" id="BAAAUF010000076">
    <property type="protein sequence ID" value="GAA3073332.1"/>
    <property type="molecule type" value="Genomic_DNA"/>
</dbReference>
<organism evidence="1 2">
    <name type="scientific">Streptomyces glomeratus</name>
    <dbReference type="NCBI Taxonomy" id="284452"/>
    <lineage>
        <taxon>Bacteria</taxon>
        <taxon>Bacillati</taxon>
        <taxon>Actinomycetota</taxon>
        <taxon>Actinomycetes</taxon>
        <taxon>Kitasatosporales</taxon>
        <taxon>Streptomycetaceae</taxon>
        <taxon>Streptomyces</taxon>
    </lineage>
</organism>